<name>A0A834CAC3_ORYME</name>
<dbReference type="InterPro" id="IPR058669">
    <property type="entry name" value="TPR_IPO7/11-like"/>
</dbReference>
<dbReference type="PANTHER" id="PTHR10997:SF7">
    <property type="entry name" value="IMPORTIN-11"/>
    <property type="match status" value="1"/>
</dbReference>
<evidence type="ECO:0000313" key="3">
    <source>
        <dbReference type="Proteomes" id="UP000646548"/>
    </source>
</evidence>
<proteinExistence type="predicted"/>
<evidence type="ECO:0000313" key="2">
    <source>
        <dbReference type="EMBL" id="KAF6728632.1"/>
    </source>
</evidence>
<sequence length="442" mass="49778">MPLALYRYQPDSFTKAFTGPTNPLQNMRKCNKLRTLACRVIQDKFCGIINICVEALHDVMSEDPETGTSKDCMLMSHFEEPKLSDDEEPPTEQDKRKKLGLGAESKNLYPFLLPVIQLSTDVSQPPHVYLLEDGLELWLVTLENSPAVTPELLRIFQNMSALLELSSENLRTCFQIVNAYIYLSATEFLQNYGESLCQSFSDLLKDITNEGQVQVLKVVEIALKVSPILGAHMFQPLLPAVFRGIVDGERYPVVMSTYLGIMGRILLQNSSFFSSLLSKMASECGQEMDQLLGSVIEMWVDRMDNITQPERRKLSALALVSLLPSDNSVIQDKFCGIINICVEALHDVMSEDPETGTSKDCMLMSHFEEPKLSDDEEPPTEQDKRKKLLALEDPVHSVSLQHFVYEKLKAQQALMGDPGFGVLMETVDTVLVRQLQEFLQNL</sequence>
<dbReference type="GO" id="GO:0005635">
    <property type="term" value="C:nuclear envelope"/>
    <property type="evidence" value="ECO:0007669"/>
    <property type="project" value="TreeGrafter"/>
</dbReference>
<dbReference type="AlphaFoldDB" id="A0A834CAC3"/>
<reference evidence="2" key="1">
    <citation type="journal article" name="BMC Genomics">
        <title>Long-read sequencing and de novo genome assembly of marine medaka (Oryzias melastigma).</title>
        <authorList>
            <person name="Liang P."/>
            <person name="Saqib H.S.A."/>
            <person name="Ni X."/>
            <person name="Shen Y."/>
        </authorList>
    </citation>
    <scope>NUCLEOTIDE SEQUENCE</scope>
    <source>
        <strain evidence="2">Bigg-433</strain>
    </source>
</reference>
<comment type="caution">
    <text evidence="2">The sequence shown here is derived from an EMBL/GenBank/DDBJ whole genome shotgun (WGS) entry which is preliminary data.</text>
</comment>
<dbReference type="Gene3D" id="1.25.10.10">
    <property type="entry name" value="Leucine-rich Repeat Variant"/>
    <property type="match status" value="1"/>
</dbReference>
<protein>
    <submittedName>
        <fullName evidence="2">Importin-11</fullName>
    </submittedName>
</protein>
<accession>A0A834CAC3</accession>
<dbReference type="InterPro" id="IPR011989">
    <property type="entry name" value="ARM-like"/>
</dbReference>
<dbReference type="Proteomes" id="UP000646548">
    <property type="component" value="Unassembled WGS sequence"/>
</dbReference>
<dbReference type="GO" id="GO:0006606">
    <property type="term" value="P:protein import into nucleus"/>
    <property type="evidence" value="ECO:0007669"/>
    <property type="project" value="TreeGrafter"/>
</dbReference>
<dbReference type="InterPro" id="IPR016024">
    <property type="entry name" value="ARM-type_fold"/>
</dbReference>
<dbReference type="EMBL" id="WKFB01000274">
    <property type="protein sequence ID" value="KAF6728632.1"/>
    <property type="molecule type" value="Genomic_DNA"/>
</dbReference>
<gene>
    <name evidence="2" type="ORF">FQA47_001194</name>
</gene>
<dbReference type="Pfam" id="PF25758">
    <property type="entry name" value="TPR_IPO11"/>
    <property type="match status" value="1"/>
</dbReference>
<dbReference type="PANTHER" id="PTHR10997">
    <property type="entry name" value="IMPORTIN-7, 8, 11"/>
    <property type="match status" value="1"/>
</dbReference>
<organism evidence="2 3">
    <name type="scientific">Oryzias melastigma</name>
    <name type="common">Marine medaka</name>
    <dbReference type="NCBI Taxonomy" id="30732"/>
    <lineage>
        <taxon>Eukaryota</taxon>
        <taxon>Metazoa</taxon>
        <taxon>Chordata</taxon>
        <taxon>Craniata</taxon>
        <taxon>Vertebrata</taxon>
        <taxon>Euteleostomi</taxon>
        <taxon>Actinopterygii</taxon>
        <taxon>Neopterygii</taxon>
        <taxon>Teleostei</taxon>
        <taxon>Neoteleostei</taxon>
        <taxon>Acanthomorphata</taxon>
        <taxon>Ovalentaria</taxon>
        <taxon>Atherinomorphae</taxon>
        <taxon>Beloniformes</taxon>
        <taxon>Adrianichthyidae</taxon>
        <taxon>Oryziinae</taxon>
        <taxon>Oryzias</taxon>
    </lineage>
</organism>
<evidence type="ECO:0000259" key="1">
    <source>
        <dbReference type="Pfam" id="PF25758"/>
    </source>
</evidence>
<dbReference type="GO" id="GO:0005829">
    <property type="term" value="C:cytosol"/>
    <property type="evidence" value="ECO:0007669"/>
    <property type="project" value="TreeGrafter"/>
</dbReference>
<feature type="domain" description="Importin-7/11-like TPR repeats" evidence="1">
    <location>
        <begin position="101"/>
        <end position="439"/>
    </location>
</feature>
<dbReference type="SUPFAM" id="SSF48371">
    <property type="entry name" value="ARM repeat"/>
    <property type="match status" value="1"/>
</dbReference>